<dbReference type="Gene3D" id="3.40.50.1820">
    <property type="entry name" value="alpha/beta hydrolase"/>
    <property type="match status" value="1"/>
</dbReference>
<dbReference type="InterPro" id="IPR029058">
    <property type="entry name" value="AB_hydrolase_fold"/>
</dbReference>
<reference evidence="3 4" key="1">
    <citation type="submission" date="2017-01" db="EMBL/GenBank/DDBJ databases">
        <title>Genome sequencing of Arcobacter sp. LPB0137.</title>
        <authorList>
            <person name="Lee G.-W."/>
            <person name="Yi H."/>
        </authorList>
    </citation>
    <scope>NUCLEOTIDE SEQUENCE [LARGE SCALE GENOMIC DNA]</scope>
    <source>
        <strain evidence="3 4">LPB0137</strain>
    </source>
</reference>
<dbReference type="GO" id="GO:0016787">
    <property type="term" value="F:hydrolase activity"/>
    <property type="evidence" value="ECO:0007669"/>
    <property type="project" value="UniProtKB-KW"/>
</dbReference>
<dbReference type="AlphaFoldDB" id="A0A1P8KKS6"/>
<dbReference type="PANTHER" id="PTHR43798:SF31">
    <property type="entry name" value="AB HYDROLASE SUPERFAMILY PROTEIN YCLE"/>
    <property type="match status" value="1"/>
</dbReference>
<protein>
    <submittedName>
        <fullName evidence="3">2-hydroxy-6-oxohepta-2,4-dienoate hydrolase</fullName>
    </submittedName>
</protein>
<dbReference type="EMBL" id="CP019070">
    <property type="protein sequence ID" value="APW65150.1"/>
    <property type="molecule type" value="Genomic_DNA"/>
</dbReference>
<evidence type="ECO:0000313" key="3">
    <source>
        <dbReference type="EMBL" id="APW65150.1"/>
    </source>
</evidence>
<evidence type="ECO:0000256" key="1">
    <source>
        <dbReference type="ARBA" id="ARBA00022801"/>
    </source>
</evidence>
<dbReference type="OrthoDB" id="9808398at2"/>
<dbReference type="KEGG" id="alp:LPB137_04490"/>
<dbReference type="InterPro" id="IPR000073">
    <property type="entry name" value="AB_hydrolase_1"/>
</dbReference>
<dbReference type="GO" id="GO:0016020">
    <property type="term" value="C:membrane"/>
    <property type="evidence" value="ECO:0007669"/>
    <property type="project" value="TreeGrafter"/>
</dbReference>
<name>A0A1P8KKS6_9BACT</name>
<dbReference type="Pfam" id="PF00561">
    <property type="entry name" value="Abhydrolase_1"/>
    <property type="match status" value="1"/>
</dbReference>
<keyword evidence="1 3" id="KW-0378">Hydrolase</keyword>
<organism evidence="3 4">
    <name type="scientific">Poseidonibacter parvus</name>
    <dbReference type="NCBI Taxonomy" id="1850254"/>
    <lineage>
        <taxon>Bacteria</taxon>
        <taxon>Pseudomonadati</taxon>
        <taxon>Campylobacterota</taxon>
        <taxon>Epsilonproteobacteria</taxon>
        <taxon>Campylobacterales</taxon>
        <taxon>Arcobacteraceae</taxon>
        <taxon>Poseidonibacter</taxon>
    </lineage>
</organism>
<gene>
    <name evidence="3" type="ORF">LPB137_04490</name>
</gene>
<dbReference type="PANTHER" id="PTHR43798">
    <property type="entry name" value="MONOACYLGLYCEROL LIPASE"/>
    <property type="match status" value="1"/>
</dbReference>
<dbReference type="PRINTS" id="PR00111">
    <property type="entry name" value="ABHYDROLASE"/>
</dbReference>
<dbReference type="RefSeq" id="WP_076084932.1">
    <property type="nucleotide sequence ID" value="NZ_CP019070.1"/>
</dbReference>
<dbReference type="SUPFAM" id="SSF53474">
    <property type="entry name" value="alpha/beta-Hydrolases"/>
    <property type="match status" value="1"/>
</dbReference>
<dbReference type="InterPro" id="IPR050266">
    <property type="entry name" value="AB_hydrolase_sf"/>
</dbReference>
<evidence type="ECO:0000259" key="2">
    <source>
        <dbReference type="Pfam" id="PF00561"/>
    </source>
</evidence>
<accession>A0A1P8KKS6</accession>
<dbReference type="STRING" id="1850254.LPB137_04490"/>
<evidence type="ECO:0000313" key="4">
    <source>
        <dbReference type="Proteomes" id="UP000186074"/>
    </source>
</evidence>
<sequence length="239" mass="27026">MALKSVSIDNKTYDISYEIVNPSCKKDIVFLHGWGSNKDIMKNVFSPYLNDFRHIYIDMPGFGKSSNEYELKTQDYTKIIDEFLKLLNSTKDVITGHSYGGKVATSLNPKNLVLLSTAGILEEKSFEVKAKIAIAKFFNALGLKNITKVFRSSDVNTMNEGMYSTFKNVVNEDFSQNFKDYKNNALIFWGEKDTATSLESGKKIASLIDSSTFISYDGDHYFFVKNAKDISERIENGIL</sequence>
<proteinExistence type="predicted"/>
<feature type="domain" description="AB hydrolase-1" evidence="2">
    <location>
        <begin position="28"/>
        <end position="107"/>
    </location>
</feature>
<keyword evidence="4" id="KW-1185">Reference proteome</keyword>
<dbReference type="Proteomes" id="UP000186074">
    <property type="component" value="Chromosome"/>
</dbReference>